<dbReference type="RefSeq" id="WP_063244604.1">
    <property type="nucleotide sequence ID" value="NZ_LUKF01000017.1"/>
</dbReference>
<proteinExistence type="predicted"/>
<accession>A0A150WE47</accession>
<dbReference type="Proteomes" id="UP000075391">
    <property type="component" value="Unassembled WGS sequence"/>
</dbReference>
<dbReference type="EMBL" id="LUKF01000017">
    <property type="protein sequence ID" value="KYG61243.1"/>
    <property type="molecule type" value="Genomic_DNA"/>
</dbReference>
<sequence length="150" mass="15837">MKTLKNASFLSALIIGFSSLSQAAHIECSGKDGSGRQVLIRLVNIAKDVEGYGVGTLQAVTIDGLGLISSDAYAVGRRGKVEDPAYGLNKDLYIEGGEAFMNLKKIGSQKYTGEFCGPQKNSNVGGVRLTDNDCISVSCISKGLSTLRDL</sequence>
<organism evidence="2 3">
    <name type="scientific">Bdellovibrio bacteriovorus</name>
    <dbReference type="NCBI Taxonomy" id="959"/>
    <lineage>
        <taxon>Bacteria</taxon>
        <taxon>Pseudomonadati</taxon>
        <taxon>Bdellovibrionota</taxon>
        <taxon>Bdellovibrionia</taxon>
        <taxon>Bdellovibrionales</taxon>
        <taxon>Pseudobdellovibrionaceae</taxon>
        <taxon>Bdellovibrio</taxon>
    </lineage>
</organism>
<protein>
    <submittedName>
        <fullName evidence="2">Uncharacterized protein</fullName>
    </submittedName>
</protein>
<dbReference type="OrthoDB" id="5293937at2"/>
<keyword evidence="1" id="KW-0732">Signal</keyword>
<feature type="chain" id="PRO_5007572795" evidence="1">
    <location>
        <begin position="24"/>
        <end position="150"/>
    </location>
</feature>
<name>A0A150WE47_BDEBC</name>
<evidence type="ECO:0000313" key="3">
    <source>
        <dbReference type="Proteomes" id="UP000075391"/>
    </source>
</evidence>
<comment type="caution">
    <text evidence="2">The sequence shown here is derived from an EMBL/GenBank/DDBJ whole genome shotgun (WGS) entry which is preliminary data.</text>
</comment>
<evidence type="ECO:0000313" key="2">
    <source>
        <dbReference type="EMBL" id="KYG61243.1"/>
    </source>
</evidence>
<dbReference type="AlphaFoldDB" id="A0A150WE47"/>
<feature type="signal peptide" evidence="1">
    <location>
        <begin position="1"/>
        <end position="23"/>
    </location>
</feature>
<evidence type="ECO:0000256" key="1">
    <source>
        <dbReference type="SAM" id="SignalP"/>
    </source>
</evidence>
<reference evidence="2 3" key="1">
    <citation type="submission" date="2016-03" db="EMBL/GenBank/DDBJ databases">
        <authorList>
            <person name="Ploux O."/>
        </authorList>
    </citation>
    <scope>NUCLEOTIDE SEQUENCE [LARGE SCALE GENOMIC DNA]</scope>
    <source>
        <strain evidence="2 3">BER2</strain>
    </source>
</reference>
<gene>
    <name evidence="2" type="ORF">AZI85_09895</name>
</gene>